<keyword evidence="3" id="KW-0813">Transport</keyword>
<dbReference type="AlphaFoldDB" id="A0A849P0T8"/>
<evidence type="ECO:0000256" key="2">
    <source>
        <dbReference type="ARBA" id="ARBA00007783"/>
    </source>
</evidence>
<dbReference type="PANTHER" id="PTHR30294">
    <property type="entry name" value="MEMBRANE COMPONENT OF ABC TRANSPORTER YHHJ-RELATED"/>
    <property type="match status" value="1"/>
</dbReference>
<dbReference type="EMBL" id="JABGBN010000001">
    <property type="protein sequence ID" value="NOL51000.1"/>
    <property type="molecule type" value="Genomic_DNA"/>
</dbReference>
<dbReference type="InterPro" id="IPR047817">
    <property type="entry name" value="ABC2_TM_bact-type"/>
</dbReference>
<gene>
    <name evidence="10" type="ORF">HKX39_02245</name>
</gene>
<dbReference type="Proteomes" id="UP000537862">
    <property type="component" value="Unassembled WGS sequence"/>
</dbReference>
<comment type="subcellular location">
    <subcellularLocation>
        <location evidence="1">Cell membrane</location>
        <topology evidence="1">Multi-pass membrane protein</topology>
    </subcellularLocation>
</comment>
<feature type="transmembrane region" description="Helical" evidence="8">
    <location>
        <begin position="175"/>
        <end position="199"/>
    </location>
</feature>
<dbReference type="PANTHER" id="PTHR30294:SF47">
    <property type="entry name" value="INNER MEMBRANE TRANSPORT PERMEASE YHHJ"/>
    <property type="match status" value="1"/>
</dbReference>
<dbReference type="GO" id="GO:0005886">
    <property type="term" value="C:plasma membrane"/>
    <property type="evidence" value="ECO:0007669"/>
    <property type="project" value="UniProtKB-SubCell"/>
</dbReference>
<proteinExistence type="inferred from homology"/>
<dbReference type="InterPro" id="IPR013525">
    <property type="entry name" value="ABC2_TM"/>
</dbReference>
<dbReference type="Gene3D" id="3.40.1710.10">
    <property type="entry name" value="abc type-2 transporter like domain"/>
    <property type="match status" value="1"/>
</dbReference>
<dbReference type="GO" id="GO:0140359">
    <property type="term" value="F:ABC-type transporter activity"/>
    <property type="evidence" value="ECO:0007669"/>
    <property type="project" value="InterPro"/>
</dbReference>
<evidence type="ECO:0000313" key="10">
    <source>
        <dbReference type="EMBL" id="NOL51000.1"/>
    </source>
</evidence>
<dbReference type="InterPro" id="IPR051449">
    <property type="entry name" value="ABC-2_transporter_component"/>
</dbReference>
<evidence type="ECO:0000256" key="1">
    <source>
        <dbReference type="ARBA" id="ARBA00004651"/>
    </source>
</evidence>
<feature type="transmembrane region" description="Helical" evidence="8">
    <location>
        <begin position="349"/>
        <end position="367"/>
    </location>
</feature>
<organism evidence="10 11">
    <name type="scientific">Pelistega suis</name>
    <dbReference type="NCBI Taxonomy" id="1631957"/>
    <lineage>
        <taxon>Bacteria</taxon>
        <taxon>Pseudomonadati</taxon>
        <taxon>Pseudomonadota</taxon>
        <taxon>Betaproteobacteria</taxon>
        <taxon>Burkholderiales</taxon>
        <taxon>Alcaligenaceae</taxon>
        <taxon>Pelistega</taxon>
    </lineage>
</organism>
<evidence type="ECO:0000256" key="3">
    <source>
        <dbReference type="ARBA" id="ARBA00022448"/>
    </source>
</evidence>
<comment type="caution">
    <text evidence="10">The sequence shown here is derived from an EMBL/GenBank/DDBJ whole genome shotgun (WGS) entry which is preliminary data.</text>
</comment>
<keyword evidence="7 8" id="KW-0472">Membrane</keyword>
<keyword evidence="4" id="KW-1003">Cell membrane</keyword>
<evidence type="ECO:0000256" key="7">
    <source>
        <dbReference type="ARBA" id="ARBA00023136"/>
    </source>
</evidence>
<dbReference type="PROSITE" id="PS51012">
    <property type="entry name" value="ABC_TM2"/>
    <property type="match status" value="1"/>
</dbReference>
<dbReference type="RefSeq" id="WP_171679675.1">
    <property type="nucleotide sequence ID" value="NZ_JABGBN010000001.1"/>
</dbReference>
<name>A0A849P0T8_9BURK</name>
<evidence type="ECO:0000256" key="4">
    <source>
        <dbReference type="ARBA" id="ARBA00022475"/>
    </source>
</evidence>
<feature type="domain" description="ABC transmembrane type-2" evidence="9">
    <location>
        <begin position="125"/>
        <end position="370"/>
    </location>
</feature>
<protein>
    <submittedName>
        <fullName evidence="10">ABC transporter permease</fullName>
    </submittedName>
</protein>
<comment type="similarity">
    <text evidence="2">Belongs to the ABC-2 integral membrane protein family.</text>
</comment>
<dbReference type="Pfam" id="PF12698">
    <property type="entry name" value="ABC2_membrane_3"/>
    <property type="match status" value="1"/>
</dbReference>
<feature type="transmembrane region" description="Helical" evidence="8">
    <location>
        <begin position="220"/>
        <end position="244"/>
    </location>
</feature>
<evidence type="ECO:0000256" key="8">
    <source>
        <dbReference type="SAM" id="Phobius"/>
    </source>
</evidence>
<sequence>MWLWIKNTFHLTIKEFRSLFSDPVLLGLIVYIFTFGVWTSVSASSTELKNAAIAIADHDQSTLSKQLRDSLLAPNFKPPIDITIDEIDRHMDTGRYTFVLDIPANYEKDLLTGYTPKIQLLVDATAMTQAAIGTAYIQRIFGSEIQKFMRQNTQQEGPIRSAIQVLYNPNHSSQWFMGAMQVVGNISLITLLLSGAAVIRERERGTIEHLLVMPVSSSEIALAKIIANGIIILTVALLSIYFVVHIGLDVPIRMSSLPLFALGIAAFLFSMASLGILLAILAPSMPQFGLLCIPVYIVMYMLSGAAAPIDNMPTIIQMLTQFSPQTVLSSFAQEVLFKHADISLVNTHLIKMFAAGALFLSIALLQFKSMLSRQG</sequence>
<feature type="transmembrane region" description="Helical" evidence="8">
    <location>
        <begin position="20"/>
        <end position="41"/>
    </location>
</feature>
<keyword evidence="5 8" id="KW-0812">Transmembrane</keyword>
<keyword evidence="6 8" id="KW-1133">Transmembrane helix</keyword>
<evidence type="ECO:0000256" key="5">
    <source>
        <dbReference type="ARBA" id="ARBA00022692"/>
    </source>
</evidence>
<evidence type="ECO:0000259" key="9">
    <source>
        <dbReference type="PROSITE" id="PS51012"/>
    </source>
</evidence>
<accession>A0A849P0T8</accession>
<feature type="transmembrane region" description="Helical" evidence="8">
    <location>
        <begin position="288"/>
        <end position="309"/>
    </location>
</feature>
<evidence type="ECO:0000313" key="11">
    <source>
        <dbReference type="Proteomes" id="UP000537862"/>
    </source>
</evidence>
<evidence type="ECO:0000256" key="6">
    <source>
        <dbReference type="ARBA" id="ARBA00022989"/>
    </source>
</evidence>
<feature type="transmembrane region" description="Helical" evidence="8">
    <location>
        <begin position="256"/>
        <end position="281"/>
    </location>
</feature>
<reference evidence="10 11" key="1">
    <citation type="submission" date="2020-05" db="EMBL/GenBank/DDBJ databases">
        <authorList>
            <person name="Niu N."/>
        </authorList>
    </citation>
    <scope>NUCLEOTIDE SEQUENCE [LARGE SCALE GENOMIC DNA]</scope>
    <source>
        <strain evidence="10 11">3340-03</strain>
    </source>
</reference>
<keyword evidence="11" id="KW-1185">Reference proteome</keyword>